<keyword evidence="2" id="KW-1185">Reference proteome</keyword>
<protein>
    <submittedName>
        <fullName evidence="1">Uncharacterized protein</fullName>
    </submittedName>
</protein>
<gene>
    <name evidence="1" type="ORF">KGM_209437</name>
</gene>
<dbReference type="KEGG" id="dpl:KGM_209437"/>
<dbReference type="AlphaFoldDB" id="A0A212F696"/>
<reference evidence="1 2" key="1">
    <citation type="journal article" date="2011" name="Cell">
        <title>The monarch butterfly genome yields insights into long-distance migration.</title>
        <authorList>
            <person name="Zhan S."/>
            <person name="Merlin C."/>
            <person name="Boore J.L."/>
            <person name="Reppert S.M."/>
        </authorList>
    </citation>
    <scope>NUCLEOTIDE SEQUENCE [LARGE SCALE GENOMIC DNA]</scope>
    <source>
        <strain evidence="1">F-2</strain>
    </source>
</reference>
<accession>A0A212F696</accession>
<organism evidence="1 2">
    <name type="scientific">Danaus plexippus plexippus</name>
    <dbReference type="NCBI Taxonomy" id="278856"/>
    <lineage>
        <taxon>Eukaryota</taxon>
        <taxon>Metazoa</taxon>
        <taxon>Ecdysozoa</taxon>
        <taxon>Arthropoda</taxon>
        <taxon>Hexapoda</taxon>
        <taxon>Insecta</taxon>
        <taxon>Pterygota</taxon>
        <taxon>Neoptera</taxon>
        <taxon>Endopterygota</taxon>
        <taxon>Lepidoptera</taxon>
        <taxon>Glossata</taxon>
        <taxon>Ditrysia</taxon>
        <taxon>Papilionoidea</taxon>
        <taxon>Nymphalidae</taxon>
        <taxon>Danainae</taxon>
        <taxon>Danaini</taxon>
        <taxon>Danaina</taxon>
        <taxon>Danaus</taxon>
        <taxon>Danaus</taxon>
    </lineage>
</organism>
<dbReference type="InParanoid" id="A0A212F696"/>
<dbReference type="EMBL" id="AGBW02010072">
    <property type="protein sequence ID" value="OWR49261.1"/>
    <property type="molecule type" value="Genomic_DNA"/>
</dbReference>
<dbReference type="Proteomes" id="UP000007151">
    <property type="component" value="Unassembled WGS sequence"/>
</dbReference>
<comment type="caution">
    <text evidence="1">The sequence shown here is derived from an EMBL/GenBank/DDBJ whole genome shotgun (WGS) entry which is preliminary data.</text>
</comment>
<name>A0A212F696_DANPL</name>
<sequence>MYVALTSRCSSTESGKKKKYAAELKAESTSHFTEFRELHEVGTSGLWPTIFSGNRLYDAHQSLLRSAAVTPQIQSTQPKPYLTTSRRLDVDRPNDLDVTTRLRHELRAHMSDSPGTPEDHPSLRGRFWRRSRECTLREHLDSTD</sequence>
<proteinExistence type="predicted"/>
<evidence type="ECO:0000313" key="2">
    <source>
        <dbReference type="Proteomes" id="UP000007151"/>
    </source>
</evidence>
<evidence type="ECO:0000313" key="1">
    <source>
        <dbReference type="EMBL" id="OWR49261.1"/>
    </source>
</evidence>